<keyword evidence="1" id="KW-0812">Transmembrane</keyword>
<evidence type="ECO:0000256" key="1">
    <source>
        <dbReference type="SAM" id="Phobius"/>
    </source>
</evidence>
<proteinExistence type="predicted"/>
<dbReference type="EMBL" id="CALTRL010005721">
    <property type="protein sequence ID" value="CAH7685424.1"/>
    <property type="molecule type" value="Genomic_DNA"/>
</dbReference>
<evidence type="ECO:0000313" key="3">
    <source>
        <dbReference type="Proteomes" id="UP001153365"/>
    </source>
</evidence>
<keyword evidence="1" id="KW-1133">Transmembrane helix</keyword>
<gene>
    <name evidence="2" type="ORF">PPACK8108_LOCUS19942</name>
</gene>
<keyword evidence="1" id="KW-0472">Membrane</keyword>
<keyword evidence="3" id="KW-1185">Reference proteome</keyword>
<feature type="transmembrane region" description="Helical" evidence="1">
    <location>
        <begin position="115"/>
        <end position="131"/>
    </location>
</feature>
<evidence type="ECO:0000313" key="2">
    <source>
        <dbReference type="EMBL" id="CAH7685424.1"/>
    </source>
</evidence>
<reference evidence="2" key="1">
    <citation type="submission" date="2022-06" db="EMBL/GenBank/DDBJ databases">
        <authorList>
            <consortium name="SYNGENTA / RWTH Aachen University"/>
        </authorList>
    </citation>
    <scope>NUCLEOTIDE SEQUENCE</scope>
</reference>
<name>A0AAV0BDQ5_PHAPC</name>
<dbReference type="Proteomes" id="UP001153365">
    <property type="component" value="Unassembled WGS sequence"/>
</dbReference>
<accession>A0AAV0BDQ5</accession>
<sequence length="136" mass="16512">MILLRPKYHHEEYTFAYPLSTILSLKNCFNQKSNYYLLKIQREMQKKKEKRYEICLISLMIPKAYIKTNLLSKKKKPFITFLNFQNLIKTTPIVHLLLLHRVKDEINFYVLQNKIPFKVCFSLLLFLSFFLKKFKI</sequence>
<dbReference type="AlphaFoldDB" id="A0AAV0BDQ5"/>
<comment type="caution">
    <text evidence="2">The sequence shown here is derived from an EMBL/GenBank/DDBJ whole genome shotgun (WGS) entry which is preliminary data.</text>
</comment>
<organism evidence="2 3">
    <name type="scientific">Phakopsora pachyrhizi</name>
    <name type="common">Asian soybean rust disease fungus</name>
    <dbReference type="NCBI Taxonomy" id="170000"/>
    <lineage>
        <taxon>Eukaryota</taxon>
        <taxon>Fungi</taxon>
        <taxon>Dikarya</taxon>
        <taxon>Basidiomycota</taxon>
        <taxon>Pucciniomycotina</taxon>
        <taxon>Pucciniomycetes</taxon>
        <taxon>Pucciniales</taxon>
        <taxon>Phakopsoraceae</taxon>
        <taxon>Phakopsora</taxon>
    </lineage>
</organism>
<protein>
    <submittedName>
        <fullName evidence="2">Expressed protein</fullName>
    </submittedName>
</protein>